<dbReference type="EMBL" id="CATOUU010000368">
    <property type="protein sequence ID" value="CAI9926417.1"/>
    <property type="molecule type" value="Genomic_DNA"/>
</dbReference>
<reference evidence="5 8" key="2">
    <citation type="submission" date="2024-07" db="EMBL/GenBank/DDBJ databases">
        <authorList>
            <person name="Akdeniz Z."/>
        </authorList>
    </citation>
    <scope>NUCLEOTIDE SEQUENCE [LARGE SCALE GENOMIC DNA]</scope>
</reference>
<keyword evidence="1" id="KW-0472">Membrane</keyword>
<dbReference type="AlphaFoldDB" id="A0AA86P415"/>
<proteinExistence type="predicted"/>
<evidence type="ECO:0000313" key="8">
    <source>
        <dbReference type="Proteomes" id="UP001642409"/>
    </source>
</evidence>
<gene>
    <name evidence="2" type="ORF">HINF_LOCUS14062</name>
    <name evidence="3" type="ORF">HINF_LOCUS17936</name>
    <name evidence="4" type="ORF">HINF_LOCUS17947</name>
    <name evidence="5" type="ORF">HINF_LOCUS71123</name>
    <name evidence="6" type="ORF">HINF_LOCUS71134</name>
    <name evidence="7" type="ORF">HINF_LOCUS76856</name>
</gene>
<evidence type="ECO:0000313" key="3">
    <source>
        <dbReference type="EMBL" id="CAI9930291.1"/>
    </source>
</evidence>
<dbReference type="EMBL" id="CAXDID020000729">
    <property type="protein sequence ID" value="CAL6112049.1"/>
    <property type="molecule type" value="Genomic_DNA"/>
</dbReference>
<protein>
    <submittedName>
        <fullName evidence="5">Hypothetical_protein</fullName>
    </submittedName>
</protein>
<dbReference type="EMBL" id="CATOUU010000461">
    <property type="protein sequence ID" value="CAI9930291.1"/>
    <property type="molecule type" value="Genomic_DNA"/>
</dbReference>
<feature type="transmembrane region" description="Helical" evidence="1">
    <location>
        <begin position="65"/>
        <end position="87"/>
    </location>
</feature>
<keyword evidence="8" id="KW-1185">Reference proteome</keyword>
<dbReference type="EMBL" id="CAXDID020000543">
    <property type="protein sequence ID" value="CAL6101309.1"/>
    <property type="molecule type" value="Genomic_DNA"/>
</dbReference>
<accession>A0AA86P415</accession>
<organism evidence="3">
    <name type="scientific">Hexamita inflata</name>
    <dbReference type="NCBI Taxonomy" id="28002"/>
    <lineage>
        <taxon>Eukaryota</taxon>
        <taxon>Metamonada</taxon>
        <taxon>Diplomonadida</taxon>
        <taxon>Hexamitidae</taxon>
        <taxon>Hexamitinae</taxon>
        <taxon>Hexamita</taxon>
    </lineage>
</organism>
<evidence type="ECO:0000313" key="7">
    <source>
        <dbReference type="EMBL" id="CAL6112049.1"/>
    </source>
</evidence>
<dbReference type="Proteomes" id="UP001642409">
    <property type="component" value="Unassembled WGS sequence"/>
</dbReference>
<evidence type="ECO:0000313" key="2">
    <source>
        <dbReference type="EMBL" id="CAI9926417.1"/>
    </source>
</evidence>
<dbReference type="EMBL" id="CATOUU010000461">
    <property type="protein sequence ID" value="CAI9930302.1"/>
    <property type="molecule type" value="Genomic_DNA"/>
</dbReference>
<keyword evidence="1" id="KW-1133">Transmembrane helix</keyword>
<sequence>MRVLPLWKHFLSKFAKKQEKSGFWSVLPWTSHSEQGGLSCLKHLEASSELTLPTDSSLVLLPRSLWSALPVLCLEFSLIILTFSLSLPEFKTQTRFQVSVLNSSRESELLALGSHFLSKMTKNQEKSGFRPELP</sequence>
<evidence type="ECO:0000313" key="5">
    <source>
        <dbReference type="EMBL" id="CAL6101309.1"/>
    </source>
</evidence>
<dbReference type="EMBL" id="CAXDID020000543">
    <property type="protein sequence ID" value="CAL6101322.1"/>
    <property type="molecule type" value="Genomic_DNA"/>
</dbReference>
<evidence type="ECO:0000256" key="1">
    <source>
        <dbReference type="SAM" id="Phobius"/>
    </source>
</evidence>
<keyword evidence="1" id="KW-0812">Transmembrane</keyword>
<reference evidence="3" key="1">
    <citation type="submission" date="2023-06" db="EMBL/GenBank/DDBJ databases">
        <authorList>
            <person name="Kurt Z."/>
        </authorList>
    </citation>
    <scope>NUCLEOTIDE SEQUENCE</scope>
</reference>
<evidence type="ECO:0000313" key="4">
    <source>
        <dbReference type="EMBL" id="CAI9930302.1"/>
    </source>
</evidence>
<comment type="caution">
    <text evidence="3">The sequence shown here is derived from an EMBL/GenBank/DDBJ whole genome shotgun (WGS) entry which is preliminary data.</text>
</comment>
<name>A0AA86P415_9EUKA</name>
<evidence type="ECO:0000313" key="6">
    <source>
        <dbReference type="EMBL" id="CAL6101322.1"/>
    </source>
</evidence>